<dbReference type="GO" id="GO:0006310">
    <property type="term" value="P:DNA recombination"/>
    <property type="evidence" value="ECO:0007669"/>
    <property type="project" value="UniProtKB-KW"/>
</dbReference>
<dbReference type="KEGG" id="ttf:THTE_2732"/>
<dbReference type="Pfam" id="PF13102">
    <property type="entry name" value="Phage_int_SAM_5"/>
    <property type="match status" value="1"/>
</dbReference>
<evidence type="ECO:0000259" key="5">
    <source>
        <dbReference type="PROSITE" id="PS51900"/>
    </source>
</evidence>
<reference evidence="6 7" key="1">
    <citation type="journal article" name="Front. Microbiol.">
        <title>Sugar Metabolism of the First Thermophilic Planctomycete Thermogutta terrifontis: Comparative Genomic and Transcriptomic Approaches.</title>
        <authorList>
            <person name="Elcheninov A.G."/>
            <person name="Menzel P."/>
            <person name="Gudbergsdottir S.R."/>
            <person name="Slesarev A.I."/>
            <person name="Kadnikov V.V."/>
            <person name="Krogh A."/>
            <person name="Bonch-Osmolovskaya E.A."/>
            <person name="Peng X."/>
            <person name="Kublanov I.V."/>
        </authorList>
    </citation>
    <scope>NUCLEOTIDE SEQUENCE [LARGE SCALE GENOMIC DNA]</scope>
    <source>
        <strain evidence="6 7">R1</strain>
    </source>
</reference>
<dbReference type="InterPro" id="IPR025269">
    <property type="entry name" value="SAM-like_dom"/>
</dbReference>
<organism evidence="6 7">
    <name type="scientific">Thermogutta terrifontis</name>
    <dbReference type="NCBI Taxonomy" id="1331910"/>
    <lineage>
        <taxon>Bacteria</taxon>
        <taxon>Pseudomonadati</taxon>
        <taxon>Planctomycetota</taxon>
        <taxon>Planctomycetia</taxon>
        <taxon>Pirellulales</taxon>
        <taxon>Thermoguttaceae</taxon>
        <taxon>Thermogutta</taxon>
    </lineage>
</organism>
<keyword evidence="7" id="KW-1185">Reference proteome</keyword>
<dbReference type="GO" id="GO:0003677">
    <property type="term" value="F:DNA binding"/>
    <property type="evidence" value="ECO:0007669"/>
    <property type="project" value="UniProtKB-UniRule"/>
</dbReference>
<dbReference type="InterPro" id="IPR010998">
    <property type="entry name" value="Integrase_recombinase_N"/>
</dbReference>
<dbReference type="InterPro" id="IPR013762">
    <property type="entry name" value="Integrase-like_cat_sf"/>
</dbReference>
<keyword evidence="2 4" id="KW-0238">DNA-binding</keyword>
<evidence type="ECO:0000256" key="2">
    <source>
        <dbReference type="ARBA" id="ARBA00023125"/>
    </source>
</evidence>
<dbReference type="Gene3D" id="1.10.443.10">
    <property type="entry name" value="Intergrase catalytic core"/>
    <property type="match status" value="1"/>
</dbReference>
<dbReference type="PROSITE" id="PS51900">
    <property type="entry name" value="CB"/>
    <property type="match status" value="1"/>
</dbReference>
<name>A0A286RH80_9BACT</name>
<evidence type="ECO:0000256" key="3">
    <source>
        <dbReference type="ARBA" id="ARBA00023172"/>
    </source>
</evidence>
<dbReference type="Gene3D" id="1.10.150.130">
    <property type="match status" value="1"/>
</dbReference>
<keyword evidence="1" id="KW-0229">DNA integration</keyword>
<feature type="domain" description="Core-binding (CB)" evidence="5">
    <location>
        <begin position="86"/>
        <end position="175"/>
    </location>
</feature>
<dbReference type="CDD" id="cd00397">
    <property type="entry name" value="DNA_BRE_C"/>
    <property type="match status" value="1"/>
</dbReference>
<sequence length="413" mass="48029">MATLTKDRKGWRIRWYTREGERKSLRFGRCSERVANQLFAVTSRLIDATEWGLPPDPKVKAWLENLHPEFVSKLQKAGLLESVRQVTLGQAVTEFLERSQHYAAWTLSNIHQAFRYLITFFGEDRPLGSVTVADVEDYKRWLLYEAQTRRARRGLSEATAAKHLSWAGTLYRDFIKRKVVTHNPFDGVQKGSQVNRDRRVYVPAAIIETLIERAPSLEWKLLLAMARYMGVRVPSEPFSMTWDCVDWERLLIRVPSPKTAKQGKPFRMVPIFPPVRHHLEALWEQAEGKTYIFEELRKRDSMKNADQGKWKAINLRERLRRMLIKAGIAPWPKLWQNLRSSAEMDLLARFPPAAVYEWIGHTADVARGHYFQIRQADIEKAISEEWAPPDRAVDLKVAPQSHTRMYKGIQNAN</sequence>
<dbReference type="InterPro" id="IPR002104">
    <property type="entry name" value="Integrase_catalytic"/>
</dbReference>
<protein>
    <recommendedName>
        <fullName evidence="5">Core-binding (CB) domain-containing protein</fullName>
    </recommendedName>
</protein>
<dbReference type="Pfam" id="PF00589">
    <property type="entry name" value="Phage_integrase"/>
    <property type="match status" value="1"/>
</dbReference>
<dbReference type="GO" id="GO:0015074">
    <property type="term" value="P:DNA integration"/>
    <property type="evidence" value="ECO:0007669"/>
    <property type="project" value="UniProtKB-KW"/>
</dbReference>
<evidence type="ECO:0000256" key="1">
    <source>
        <dbReference type="ARBA" id="ARBA00022908"/>
    </source>
</evidence>
<dbReference type="RefSeq" id="WP_095415428.1">
    <property type="nucleotide sequence ID" value="NZ_CP018477.1"/>
</dbReference>
<dbReference type="OrthoDB" id="262002at2"/>
<accession>A0A286RH80</accession>
<keyword evidence="3" id="KW-0233">DNA recombination</keyword>
<evidence type="ECO:0000313" key="7">
    <source>
        <dbReference type="Proteomes" id="UP000215086"/>
    </source>
</evidence>
<evidence type="ECO:0000313" key="6">
    <source>
        <dbReference type="EMBL" id="ASV75334.1"/>
    </source>
</evidence>
<dbReference type="InterPro" id="IPR044068">
    <property type="entry name" value="CB"/>
</dbReference>
<proteinExistence type="predicted"/>
<dbReference type="Proteomes" id="UP000215086">
    <property type="component" value="Chromosome"/>
</dbReference>
<dbReference type="EMBL" id="CP018477">
    <property type="protein sequence ID" value="ASV75334.1"/>
    <property type="molecule type" value="Genomic_DNA"/>
</dbReference>
<dbReference type="InterPro" id="IPR011010">
    <property type="entry name" value="DNA_brk_join_enz"/>
</dbReference>
<evidence type="ECO:0000256" key="4">
    <source>
        <dbReference type="PROSITE-ProRule" id="PRU01248"/>
    </source>
</evidence>
<gene>
    <name evidence="6" type="ORF">THTE_2732</name>
</gene>
<dbReference type="SUPFAM" id="SSF56349">
    <property type="entry name" value="DNA breaking-rejoining enzymes"/>
    <property type="match status" value="1"/>
</dbReference>
<dbReference type="AlphaFoldDB" id="A0A286RH80"/>